<evidence type="ECO:0000256" key="1">
    <source>
        <dbReference type="ARBA" id="ARBA00001974"/>
    </source>
</evidence>
<dbReference type="SFLD" id="SFLDG01168">
    <property type="entry name" value="Ferric_reductase_subgroup_(FRE"/>
    <property type="match status" value="1"/>
</dbReference>
<evidence type="ECO:0000256" key="10">
    <source>
        <dbReference type="ARBA" id="ARBA00023004"/>
    </source>
</evidence>
<keyword evidence="4 14" id="KW-0812">Transmembrane</keyword>
<feature type="region of interest" description="Disordered" evidence="13">
    <location>
        <begin position="1"/>
        <end position="20"/>
    </location>
</feature>
<dbReference type="GO" id="GO:0046872">
    <property type="term" value="F:metal ion binding"/>
    <property type="evidence" value="ECO:0007669"/>
    <property type="project" value="UniProtKB-KW"/>
</dbReference>
<dbReference type="PANTHER" id="PTHR47354:SF8">
    <property type="entry name" value="1,2-PHENYLACETYL-COA EPOXIDASE, SUBUNIT E"/>
    <property type="match status" value="1"/>
</dbReference>
<evidence type="ECO:0000259" key="15">
    <source>
        <dbReference type="PROSITE" id="PS51384"/>
    </source>
</evidence>
<dbReference type="Gene3D" id="3.40.50.80">
    <property type="entry name" value="Nucleotide-binding domain of ferredoxin-NADP reductase (FNR) module"/>
    <property type="match status" value="1"/>
</dbReference>
<organism evidence="16 17">
    <name type="scientific">Crossiella cryophila</name>
    <dbReference type="NCBI Taxonomy" id="43355"/>
    <lineage>
        <taxon>Bacteria</taxon>
        <taxon>Bacillati</taxon>
        <taxon>Actinomycetota</taxon>
        <taxon>Actinomycetes</taxon>
        <taxon>Pseudonocardiales</taxon>
        <taxon>Pseudonocardiaceae</taxon>
        <taxon>Crossiella</taxon>
    </lineage>
</organism>
<keyword evidence="6" id="KW-0479">Metal-binding</keyword>
<evidence type="ECO:0000256" key="11">
    <source>
        <dbReference type="ARBA" id="ARBA00023014"/>
    </source>
</evidence>
<keyword evidence="12 14" id="KW-0472">Membrane</keyword>
<dbReference type="PRINTS" id="PR00410">
    <property type="entry name" value="PHEHYDRXLASE"/>
</dbReference>
<dbReference type="SUPFAM" id="SSF52343">
    <property type="entry name" value="Ferredoxin reductase-like, C-terminal NADP-linked domain"/>
    <property type="match status" value="1"/>
</dbReference>
<dbReference type="Proteomes" id="UP000533598">
    <property type="component" value="Unassembled WGS sequence"/>
</dbReference>
<dbReference type="Gene3D" id="2.40.30.10">
    <property type="entry name" value="Translation factors"/>
    <property type="match status" value="1"/>
</dbReference>
<evidence type="ECO:0000313" key="17">
    <source>
        <dbReference type="Proteomes" id="UP000533598"/>
    </source>
</evidence>
<feature type="transmembrane region" description="Helical" evidence="14">
    <location>
        <begin position="97"/>
        <end position="118"/>
    </location>
</feature>
<evidence type="ECO:0000256" key="4">
    <source>
        <dbReference type="ARBA" id="ARBA00022692"/>
    </source>
</evidence>
<dbReference type="Pfam" id="PF01794">
    <property type="entry name" value="Ferric_reduct"/>
    <property type="match status" value="1"/>
</dbReference>
<gene>
    <name evidence="16" type="ORF">HNR67_002419</name>
</gene>
<dbReference type="PANTHER" id="PTHR47354">
    <property type="entry name" value="NADH OXIDOREDUCTASE HCR"/>
    <property type="match status" value="1"/>
</dbReference>
<dbReference type="GO" id="GO:0016020">
    <property type="term" value="C:membrane"/>
    <property type="evidence" value="ECO:0007669"/>
    <property type="project" value="UniProtKB-SubCell"/>
</dbReference>
<keyword evidence="10" id="KW-0408">Iron</keyword>
<protein>
    <submittedName>
        <fullName evidence="16">Putative ferric reductase</fullName>
    </submittedName>
</protein>
<dbReference type="InterPro" id="IPR017938">
    <property type="entry name" value="Riboflavin_synthase-like_b-brl"/>
</dbReference>
<dbReference type="GO" id="GO:0051537">
    <property type="term" value="F:2 iron, 2 sulfur cluster binding"/>
    <property type="evidence" value="ECO:0007669"/>
    <property type="project" value="UniProtKB-KW"/>
</dbReference>
<dbReference type="Pfam" id="PF00175">
    <property type="entry name" value="NAD_binding_1"/>
    <property type="match status" value="1"/>
</dbReference>
<keyword evidence="8 14" id="KW-1133">Transmembrane helix</keyword>
<name>A0A7W7C878_9PSEU</name>
<dbReference type="RefSeq" id="WP_312987062.1">
    <property type="nucleotide sequence ID" value="NZ_BAAAUI010000029.1"/>
</dbReference>
<evidence type="ECO:0000256" key="6">
    <source>
        <dbReference type="ARBA" id="ARBA00022723"/>
    </source>
</evidence>
<dbReference type="SUPFAM" id="SSF63380">
    <property type="entry name" value="Riboflavin synthase domain-like"/>
    <property type="match status" value="1"/>
</dbReference>
<keyword evidence="7" id="KW-0274">FAD</keyword>
<evidence type="ECO:0000256" key="5">
    <source>
        <dbReference type="ARBA" id="ARBA00022714"/>
    </source>
</evidence>
<dbReference type="InterPro" id="IPR050415">
    <property type="entry name" value="MRET"/>
</dbReference>
<comment type="cofactor">
    <cofactor evidence="1">
        <name>FAD</name>
        <dbReference type="ChEBI" id="CHEBI:57692"/>
    </cofactor>
</comment>
<sequence length="455" mass="49501">MTTLEAPAPPTPPTPTPSLRPKAVARTGLYALLAANAAVVAGLFAAAGFDDNALILLGRLTGLYGALIMAFQLVLVARLPWLDRRIGMDRLTSWHRWTGFGLLWTLLAHAVFITYGYAQAENLPVVTQFAELATTVDGVLRAIVALLLIMMVGAVSVRAARRRLAYETWHFIHLYTYLAVVLAFGHQLAAGRTFAGSPFARAYWWTLWGLALGSVVLGRFLLPLWRNLRHRFRVTAVVPESDSVVSVYITGRHLDRLPARAGQFFLWRFLAKDRWWQANPFSLSAAPDGRSLRLTAKALGPGSAGLRHIQPGTRVFAEGPYGAFTTMHQRTPNAVLVAGGVGVTPVRALLEDMAGHVVVLYRVRAHGDAVLFGELAQLAHARGAVLHLLTGPNDAQSEHGPLLGAANLAALVPDIRSRDVFVCGPPPMTDAVLRGLRELDVPRDQIHAERFSLAS</sequence>
<feature type="transmembrane region" description="Helical" evidence="14">
    <location>
        <begin position="138"/>
        <end position="160"/>
    </location>
</feature>
<keyword evidence="17" id="KW-1185">Reference proteome</keyword>
<evidence type="ECO:0000313" key="16">
    <source>
        <dbReference type="EMBL" id="MBB4676301.1"/>
    </source>
</evidence>
<dbReference type="InterPro" id="IPR001433">
    <property type="entry name" value="OxRdtase_FAD/NAD-bd"/>
</dbReference>
<keyword evidence="5" id="KW-0001">2Fe-2S</keyword>
<dbReference type="GO" id="GO:0050660">
    <property type="term" value="F:flavin adenine dinucleotide binding"/>
    <property type="evidence" value="ECO:0007669"/>
    <property type="project" value="TreeGrafter"/>
</dbReference>
<feature type="transmembrane region" description="Helical" evidence="14">
    <location>
        <begin position="55"/>
        <end position="76"/>
    </location>
</feature>
<comment type="caution">
    <text evidence="16">The sequence shown here is derived from an EMBL/GenBank/DDBJ whole genome shotgun (WGS) entry which is preliminary data.</text>
</comment>
<reference evidence="16 17" key="1">
    <citation type="submission" date="2020-08" db="EMBL/GenBank/DDBJ databases">
        <title>Sequencing the genomes of 1000 actinobacteria strains.</title>
        <authorList>
            <person name="Klenk H.-P."/>
        </authorList>
    </citation>
    <scope>NUCLEOTIDE SEQUENCE [LARGE SCALE GENOMIC DNA]</scope>
    <source>
        <strain evidence="16 17">DSM 44230</strain>
    </source>
</reference>
<evidence type="ECO:0000256" key="3">
    <source>
        <dbReference type="ARBA" id="ARBA00022630"/>
    </source>
</evidence>
<accession>A0A7W7C878</accession>
<proteinExistence type="predicted"/>
<feature type="transmembrane region" description="Helical" evidence="14">
    <location>
        <begin position="172"/>
        <end position="190"/>
    </location>
</feature>
<dbReference type="PROSITE" id="PS51384">
    <property type="entry name" value="FAD_FR"/>
    <property type="match status" value="1"/>
</dbReference>
<feature type="transmembrane region" description="Helical" evidence="14">
    <location>
        <begin position="29"/>
        <end position="49"/>
    </location>
</feature>
<feature type="transmembrane region" description="Helical" evidence="14">
    <location>
        <begin position="202"/>
        <end position="222"/>
    </location>
</feature>
<evidence type="ECO:0000256" key="14">
    <source>
        <dbReference type="SAM" id="Phobius"/>
    </source>
</evidence>
<evidence type="ECO:0000256" key="13">
    <source>
        <dbReference type="SAM" id="MobiDB-lite"/>
    </source>
</evidence>
<dbReference type="CDD" id="cd06198">
    <property type="entry name" value="FNR_like_3"/>
    <property type="match status" value="1"/>
</dbReference>
<dbReference type="InterPro" id="IPR039261">
    <property type="entry name" value="FNR_nucleotide-bd"/>
</dbReference>
<dbReference type="SFLD" id="SFLDS00052">
    <property type="entry name" value="Ferric_Reductase_Domain"/>
    <property type="match status" value="1"/>
</dbReference>
<dbReference type="InterPro" id="IPR017927">
    <property type="entry name" value="FAD-bd_FR_type"/>
</dbReference>
<dbReference type="GO" id="GO:0016491">
    <property type="term" value="F:oxidoreductase activity"/>
    <property type="evidence" value="ECO:0007669"/>
    <property type="project" value="UniProtKB-KW"/>
</dbReference>
<feature type="compositionally biased region" description="Pro residues" evidence="13">
    <location>
        <begin position="7"/>
        <end position="18"/>
    </location>
</feature>
<keyword evidence="3" id="KW-0285">Flavoprotein</keyword>
<comment type="subcellular location">
    <subcellularLocation>
        <location evidence="2">Membrane</location>
        <topology evidence="2">Multi-pass membrane protein</topology>
    </subcellularLocation>
</comment>
<evidence type="ECO:0000256" key="7">
    <source>
        <dbReference type="ARBA" id="ARBA00022827"/>
    </source>
</evidence>
<evidence type="ECO:0000256" key="12">
    <source>
        <dbReference type="ARBA" id="ARBA00023136"/>
    </source>
</evidence>
<keyword evidence="11" id="KW-0411">Iron-sulfur</keyword>
<keyword evidence="9" id="KW-0560">Oxidoreductase</keyword>
<dbReference type="AlphaFoldDB" id="A0A7W7C878"/>
<evidence type="ECO:0000256" key="8">
    <source>
        <dbReference type="ARBA" id="ARBA00022989"/>
    </source>
</evidence>
<feature type="domain" description="FAD-binding FR-type" evidence="15">
    <location>
        <begin position="227"/>
        <end position="327"/>
    </location>
</feature>
<evidence type="ECO:0000256" key="9">
    <source>
        <dbReference type="ARBA" id="ARBA00023002"/>
    </source>
</evidence>
<dbReference type="InterPro" id="IPR013130">
    <property type="entry name" value="Fe3_Rdtase_TM_dom"/>
</dbReference>
<evidence type="ECO:0000256" key="2">
    <source>
        <dbReference type="ARBA" id="ARBA00004141"/>
    </source>
</evidence>
<dbReference type="EMBL" id="JACHMH010000001">
    <property type="protein sequence ID" value="MBB4676301.1"/>
    <property type="molecule type" value="Genomic_DNA"/>
</dbReference>